<protein>
    <submittedName>
        <fullName evidence="1">Uncharacterized protein</fullName>
    </submittedName>
</protein>
<dbReference type="RefSeq" id="WP_057087501.1">
    <property type="nucleotide sequence ID" value="NZ_CACRTU010000024.1"/>
</dbReference>
<dbReference type="AlphaFoldDB" id="A0A6N3FHJ2"/>
<dbReference type="Gene3D" id="1.10.10.60">
    <property type="entry name" value="Homeodomain-like"/>
    <property type="match status" value="1"/>
</dbReference>
<gene>
    <name evidence="1" type="ORF">CBLFYP62_02569</name>
</gene>
<evidence type="ECO:0000313" key="1">
    <source>
        <dbReference type="EMBL" id="VYU51103.1"/>
    </source>
</evidence>
<dbReference type="EMBL" id="CACRTU010000024">
    <property type="protein sequence ID" value="VYU51103.1"/>
    <property type="molecule type" value="Genomic_DNA"/>
</dbReference>
<accession>A0A6N3FHJ2</accession>
<organism evidence="1">
    <name type="scientific">Clostridium butyricum</name>
    <dbReference type="NCBI Taxonomy" id="1492"/>
    <lineage>
        <taxon>Bacteria</taxon>
        <taxon>Bacillati</taxon>
        <taxon>Bacillota</taxon>
        <taxon>Clostridia</taxon>
        <taxon>Eubacteriales</taxon>
        <taxon>Clostridiaceae</taxon>
        <taxon>Clostridium</taxon>
    </lineage>
</organism>
<proteinExistence type="predicted"/>
<reference evidence="1" key="1">
    <citation type="submission" date="2019-11" db="EMBL/GenBank/DDBJ databases">
        <authorList>
            <person name="Feng L."/>
        </authorList>
    </citation>
    <scope>NUCLEOTIDE SEQUENCE</scope>
    <source>
        <strain evidence="1">CButyricumLFYP62</strain>
    </source>
</reference>
<sequence length="145" mass="16426">MAIKEFTEKQLKAIELVAKGENNTRVSELVGVNRKTIISWKKDDKFKAEVDKQVTLLKSKVNEKIAMNIEPLMEKLIKIALTSDNEKTSLDAITYAINRFVGTPTSKQEISTTDNSNNNKEVSIEDMLQDLEVDNVINLEDKKVK</sequence>
<name>A0A6N3FHJ2_CLOBU</name>